<dbReference type="Gene3D" id="3.40.50.150">
    <property type="entry name" value="Vaccinia Virus protein VP39"/>
    <property type="match status" value="1"/>
</dbReference>
<dbReference type="EMBL" id="BNJK01000001">
    <property type="protein sequence ID" value="GHO93691.1"/>
    <property type="molecule type" value="Genomic_DNA"/>
</dbReference>
<protein>
    <recommendedName>
        <fullName evidence="1">Methyltransferase domain-containing protein</fullName>
    </recommendedName>
</protein>
<gene>
    <name evidence="2" type="ORF">KSF_037390</name>
</gene>
<accession>A0A8J3INN4</accession>
<dbReference type="AlphaFoldDB" id="A0A8J3INN4"/>
<organism evidence="2 3">
    <name type="scientific">Reticulibacter mediterranei</name>
    <dbReference type="NCBI Taxonomy" id="2778369"/>
    <lineage>
        <taxon>Bacteria</taxon>
        <taxon>Bacillati</taxon>
        <taxon>Chloroflexota</taxon>
        <taxon>Ktedonobacteria</taxon>
        <taxon>Ktedonobacterales</taxon>
        <taxon>Reticulibacteraceae</taxon>
        <taxon>Reticulibacter</taxon>
    </lineage>
</organism>
<evidence type="ECO:0000313" key="2">
    <source>
        <dbReference type="EMBL" id="GHO93691.1"/>
    </source>
</evidence>
<dbReference type="InterPro" id="IPR025714">
    <property type="entry name" value="Methyltranfer_dom"/>
</dbReference>
<sequence>MSTPPHIPSDQNAYFTDPENAAEMARLTRQARMLTQAMGGPLAEQTSLEQVHDVLDIACGPGEWVLEMARRYPNKRVTGIDVSHLMIEYARFQAQQQQQDNASFKEVNILDGLDFPDASFDLVNARLLASFLFRTINAWPDLVQEYVRVTRPGGIIRLTECEWPISANQAMERYSALSLKAIQITGNIFSPDGRQTSVTPMLGSFLRRAGCQDVQVHAYAVDCSNGSAFHQSFYEDMRTFMKLLQPMMVQTGLITQEEADKLYQKALEEVQSDNFNCLWFYLTAWGRRP</sequence>
<dbReference type="PANTHER" id="PTHR43591">
    <property type="entry name" value="METHYLTRANSFERASE"/>
    <property type="match status" value="1"/>
</dbReference>
<evidence type="ECO:0000313" key="3">
    <source>
        <dbReference type="Proteomes" id="UP000597444"/>
    </source>
</evidence>
<proteinExistence type="predicted"/>
<dbReference type="RefSeq" id="WP_220204463.1">
    <property type="nucleotide sequence ID" value="NZ_BNJK01000001.1"/>
</dbReference>
<dbReference type="Proteomes" id="UP000597444">
    <property type="component" value="Unassembled WGS sequence"/>
</dbReference>
<dbReference type="PANTHER" id="PTHR43591:SF24">
    <property type="entry name" value="2-METHOXY-6-POLYPRENYL-1,4-BENZOQUINOL METHYLASE, MITOCHONDRIAL"/>
    <property type="match status" value="1"/>
</dbReference>
<name>A0A8J3INN4_9CHLR</name>
<comment type="caution">
    <text evidence="2">The sequence shown here is derived from an EMBL/GenBank/DDBJ whole genome shotgun (WGS) entry which is preliminary data.</text>
</comment>
<dbReference type="Pfam" id="PF13847">
    <property type="entry name" value="Methyltransf_31"/>
    <property type="match status" value="1"/>
</dbReference>
<keyword evidence="3" id="KW-1185">Reference proteome</keyword>
<evidence type="ECO:0000259" key="1">
    <source>
        <dbReference type="Pfam" id="PF13847"/>
    </source>
</evidence>
<dbReference type="GO" id="GO:0008168">
    <property type="term" value="F:methyltransferase activity"/>
    <property type="evidence" value="ECO:0007669"/>
    <property type="project" value="TreeGrafter"/>
</dbReference>
<dbReference type="CDD" id="cd02440">
    <property type="entry name" value="AdoMet_MTases"/>
    <property type="match status" value="1"/>
</dbReference>
<feature type="domain" description="Methyltransferase" evidence="1">
    <location>
        <begin position="53"/>
        <end position="165"/>
    </location>
</feature>
<reference evidence="2" key="1">
    <citation type="submission" date="2020-10" db="EMBL/GenBank/DDBJ databases">
        <title>Taxonomic study of unclassified bacteria belonging to the class Ktedonobacteria.</title>
        <authorList>
            <person name="Yabe S."/>
            <person name="Wang C.M."/>
            <person name="Zheng Y."/>
            <person name="Sakai Y."/>
            <person name="Cavaletti L."/>
            <person name="Monciardini P."/>
            <person name="Donadio S."/>
        </authorList>
    </citation>
    <scope>NUCLEOTIDE SEQUENCE</scope>
    <source>
        <strain evidence="2">ID150040</strain>
    </source>
</reference>
<dbReference type="InterPro" id="IPR029063">
    <property type="entry name" value="SAM-dependent_MTases_sf"/>
</dbReference>
<dbReference type="SUPFAM" id="SSF53335">
    <property type="entry name" value="S-adenosyl-L-methionine-dependent methyltransferases"/>
    <property type="match status" value="1"/>
</dbReference>